<dbReference type="InterPro" id="IPR036390">
    <property type="entry name" value="WH_DNA-bd_sf"/>
</dbReference>
<evidence type="ECO:0000256" key="1">
    <source>
        <dbReference type="ARBA" id="ARBA00009437"/>
    </source>
</evidence>
<dbReference type="InterPro" id="IPR036388">
    <property type="entry name" value="WH-like_DNA-bd_sf"/>
</dbReference>
<dbReference type="PROSITE" id="PS50931">
    <property type="entry name" value="HTH_LYSR"/>
    <property type="match status" value="1"/>
</dbReference>
<dbReference type="SUPFAM" id="SSF53850">
    <property type="entry name" value="Periplasmic binding protein-like II"/>
    <property type="match status" value="1"/>
</dbReference>
<evidence type="ECO:0000313" key="6">
    <source>
        <dbReference type="EMBL" id="TKF34707.1"/>
    </source>
</evidence>
<dbReference type="GO" id="GO:0006351">
    <property type="term" value="P:DNA-templated transcription"/>
    <property type="evidence" value="ECO:0007669"/>
    <property type="project" value="TreeGrafter"/>
</dbReference>
<evidence type="ECO:0000313" key="7">
    <source>
        <dbReference type="Proteomes" id="UP000307574"/>
    </source>
</evidence>
<dbReference type="EMBL" id="SYUV01000014">
    <property type="protein sequence ID" value="TKF34707.1"/>
    <property type="molecule type" value="Genomic_DNA"/>
</dbReference>
<accession>A0A4U1XV37</accession>
<dbReference type="InterPro" id="IPR005119">
    <property type="entry name" value="LysR_subst-bd"/>
</dbReference>
<dbReference type="Pfam" id="PF00126">
    <property type="entry name" value="HTH_1"/>
    <property type="match status" value="1"/>
</dbReference>
<dbReference type="PANTHER" id="PTHR30537:SF74">
    <property type="entry name" value="HTH-TYPE TRANSCRIPTIONAL REGULATOR TRPI"/>
    <property type="match status" value="1"/>
</dbReference>
<gene>
    <name evidence="6" type="ORF">FCV50_05090</name>
</gene>
<dbReference type="PRINTS" id="PR00039">
    <property type="entry name" value="HTHLYSR"/>
</dbReference>
<evidence type="ECO:0000259" key="5">
    <source>
        <dbReference type="PROSITE" id="PS50931"/>
    </source>
</evidence>
<dbReference type="Pfam" id="PF03466">
    <property type="entry name" value="LysR_substrate"/>
    <property type="match status" value="1"/>
</dbReference>
<dbReference type="AlphaFoldDB" id="A0A4U1XV37"/>
<evidence type="ECO:0000256" key="2">
    <source>
        <dbReference type="ARBA" id="ARBA00023015"/>
    </source>
</evidence>
<dbReference type="GO" id="GO:0003700">
    <property type="term" value="F:DNA-binding transcription factor activity"/>
    <property type="evidence" value="ECO:0007669"/>
    <property type="project" value="InterPro"/>
</dbReference>
<keyword evidence="3" id="KW-0238">DNA-binding</keyword>
<proteinExistence type="inferred from homology"/>
<dbReference type="GO" id="GO:0043565">
    <property type="term" value="F:sequence-specific DNA binding"/>
    <property type="evidence" value="ECO:0007669"/>
    <property type="project" value="TreeGrafter"/>
</dbReference>
<dbReference type="InterPro" id="IPR058163">
    <property type="entry name" value="LysR-type_TF_proteobact-type"/>
</dbReference>
<feature type="domain" description="HTH lysR-type" evidence="5">
    <location>
        <begin position="18"/>
        <end position="75"/>
    </location>
</feature>
<evidence type="ECO:0000256" key="3">
    <source>
        <dbReference type="ARBA" id="ARBA00023125"/>
    </source>
</evidence>
<sequence length="314" mass="35698">MLMKLNKPPSPHNSRRLPPFKALRAFESAARHESFSEAALELNVSRAAVSQQIKLLESYLDAKLFERMGTKLELTEQANDYLPLLTDMFDNLSQGTDHLFGRKKRQTLTIRVAQSFCYTWLLPRLADFHRAHPDISIQFYSTTNLYPSNNNAVDLEIINGYGNWHGSNYEPLGESEEWCVVASPEFMCRYDFTGSTVQIAQFPKIATLGYNEGWRDWFSLHDSSILFSEPQMQFDSTQLSVEAAVQGLGMLLAKSVLMEDSLKQGTLVLAHDRKMASQSQHYLIQNISHHNEAKIKLFAGWLRRCGMLGIKGAE</sequence>
<dbReference type="InterPro" id="IPR000847">
    <property type="entry name" value="LysR_HTH_N"/>
</dbReference>
<keyword evidence="4" id="KW-0804">Transcription</keyword>
<organism evidence="6 7">
    <name type="scientific">Vibrio kanaloae</name>
    <dbReference type="NCBI Taxonomy" id="170673"/>
    <lineage>
        <taxon>Bacteria</taxon>
        <taxon>Pseudomonadati</taxon>
        <taxon>Pseudomonadota</taxon>
        <taxon>Gammaproteobacteria</taxon>
        <taxon>Vibrionales</taxon>
        <taxon>Vibrionaceae</taxon>
        <taxon>Vibrio</taxon>
    </lineage>
</organism>
<keyword evidence="2" id="KW-0805">Transcription regulation</keyword>
<dbReference type="Gene3D" id="1.10.10.10">
    <property type="entry name" value="Winged helix-like DNA-binding domain superfamily/Winged helix DNA-binding domain"/>
    <property type="match status" value="1"/>
</dbReference>
<comment type="similarity">
    <text evidence="1">Belongs to the LysR transcriptional regulatory family.</text>
</comment>
<dbReference type="Gene3D" id="3.40.190.10">
    <property type="entry name" value="Periplasmic binding protein-like II"/>
    <property type="match status" value="2"/>
</dbReference>
<evidence type="ECO:0000256" key="4">
    <source>
        <dbReference type="ARBA" id="ARBA00023163"/>
    </source>
</evidence>
<dbReference type="PANTHER" id="PTHR30537">
    <property type="entry name" value="HTH-TYPE TRANSCRIPTIONAL REGULATOR"/>
    <property type="match status" value="1"/>
</dbReference>
<name>A0A4U1XV37_9VIBR</name>
<comment type="caution">
    <text evidence="6">The sequence shown here is derived from an EMBL/GenBank/DDBJ whole genome shotgun (WGS) entry which is preliminary data.</text>
</comment>
<protein>
    <submittedName>
        <fullName evidence="6">LysR family transcriptional regulator</fullName>
    </submittedName>
</protein>
<dbReference type="Proteomes" id="UP000307574">
    <property type="component" value="Unassembled WGS sequence"/>
</dbReference>
<reference evidence="6 7" key="1">
    <citation type="submission" date="2019-04" db="EMBL/GenBank/DDBJ databases">
        <title>A reverse ecology approach based on a biological definition of microbial populations.</title>
        <authorList>
            <person name="Arevalo P."/>
            <person name="Vaninsberghe D."/>
            <person name="Elsherbini J."/>
            <person name="Gore J."/>
            <person name="Polz M."/>
        </authorList>
    </citation>
    <scope>NUCLEOTIDE SEQUENCE [LARGE SCALE GENOMIC DNA]</scope>
    <source>
        <strain evidence="6 7">10N.261.46.F4</strain>
    </source>
</reference>
<dbReference type="SUPFAM" id="SSF46785">
    <property type="entry name" value="Winged helix' DNA-binding domain"/>
    <property type="match status" value="1"/>
</dbReference>